<proteinExistence type="predicted"/>
<dbReference type="Proteomes" id="UP000638353">
    <property type="component" value="Unassembled WGS sequence"/>
</dbReference>
<evidence type="ECO:0000256" key="1">
    <source>
        <dbReference type="SAM" id="MobiDB-lite"/>
    </source>
</evidence>
<name>A0A919C8Z5_9ACTN</name>
<accession>A0A919C8Z5</accession>
<dbReference type="AlphaFoldDB" id="A0A919C8Z5"/>
<feature type="compositionally biased region" description="Polar residues" evidence="1">
    <location>
        <begin position="1"/>
        <end position="10"/>
    </location>
</feature>
<comment type="caution">
    <text evidence="2">The sequence shown here is derived from an EMBL/GenBank/DDBJ whole genome shotgun (WGS) entry which is preliminary data.</text>
</comment>
<evidence type="ECO:0000313" key="3">
    <source>
        <dbReference type="Proteomes" id="UP000638353"/>
    </source>
</evidence>
<reference evidence="2" key="2">
    <citation type="submission" date="2020-09" db="EMBL/GenBank/DDBJ databases">
        <authorList>
            <person name="Sun Q."/>
            <person name="Ohkuma M."/>
        </authorList>
    </citation>
    <scope>NUCLEOTIDE SEQUENCE</scope>
    <source>
        <strain evidence="2">JCM 4637</strain>
    </source>
</reference>
<sequence>MSGTRRNSPARSAGLLRDMLAPGGRPRPELVVGGEHDVFLPPRRLGPAVRSRLGIRLQVLADSGHLVVEECPTRLAALAG</sequence>
<dbReference type="EMBL" id="BMVC01000004">
    <property type="protein sequence ID" value="GHC89086.1"/>
    <property type="molecule type" value="Genomic_DNA"/>
</dbReference>
<organism evidence="2 3">
    <name type="scientific">Streptomyces finlayi</name>
    <dbReference type="NCBI Taxonomy" id="67296"/>
    <lineage>
        <taxon>Bacteria</taxon>
        <taxon>Bacillati</taxon>
        <taxon>Actinomycetota</taxon>
        <taxon>Actinomycetes</taxon>
        <taxon>Kitasatosporales</taxon>
        <taxon>Streptomycetaceae</taxon>
        <taxon>Streptomyces</taxon>
    </lineage>
</organism>
<dbReference type="Gene3D" id="3.40.50.1820">
    <property type="entry name" value="alpha/beta hydrolase"/>
    <property type="match status" value="1"/>
</dbReference>
<evidence type="ECO:0008006" key="4">
    <source>
        <dbReference type="Google" id="ProtNLM"/>
    </source>
</evidence>
<dbReference type="SUPFAM" id="SSF53474">
    <property type="entry name" value="alpha/beta-Hydrolases"/>
    <property type="match status" value="1"/>
</dbReference>
<feature type="region of interest" description="Disordered" evidence="1">
    <location>
        <begin position="1"/>
        <end position="24"/>
    </location>
</feature>
<dbReference type="InterPro" id="IPR029058">
    <property type="entry name" value="AB_hydrolase_fold"/>
</dbReference>
<protein>
    <recommendedName>
        <fullName evidence="4">Alpha/beta hydrolase</fullName>
    </recommendedName>
</protein>
<gene>
    <name evidence="2" type="ORF">GCM10010334_21790</name>
</gene>
<reference evidence="2" key="1">
    <citation type="journal article" date="2014" name="Int. J. Syst. Evol. Microbiol.">
        <title>Complete genome sequence of Corynebacterium casei LMG S-19264T (=DSM 44701T), isolated from a smear-ripened cheese.</title>
        <authorList>
            <consortium name="US DOE Joint Genome Institute (JGI-PGF)"/>
            <person name="Walter F."/>
            <person name="Albersmeier A."/>
            <person name="Kalinowski J."/>
            <person name="Ruckert C."/>
        </authorList>
    </citation>
    <scope>NUCLEOTIDE SEQUENCE</scope>
    <source>
        <strain evidence="2">JCM 4637</strain>
    </source>
</reference>
<evidence type="ECO:0000313" key="2">
    <source>
        <dbReference type="EMBL" id="GHC89086.1"/>
    </source>
</evidence>